<protein>
    <submittedName>
        <fullName evidence="2">Uncharacterized protein</fullName>
    </submittedName>
</protein>
<keyword evidence="3" id="KW-1185">Reference proteome</keyword>
<proteinExistence type="predicted"/>
<comment type="caution">
    <text evidence="2">The sequence shown here is derived from an EMBL/GenBank/DDBJ whole genome shotgun (WGS) entry which is preliminary data.</text>
</comment>
<evidence type="ECO:0000313" key="3">
    <source>
        <dbReference type="Proteomes" id="UP001498398"/>
    </source>
</evidence>
<feature type="compositionally biased region" description="Acidic residues" evidence="1">
    <location>
        <begin position="327"/>
        <end position="355"/>
    </location>
</feature>
<feature type="region of interest" description="Disordered" evidence="1">
    <location>
        <begin position="320"/>
        <end position="355"/>
    </location>
</feature>
<dbReference type="Proteomes" id="UP001498398">
    <property type="component" value="Unassembled WGS sequence"/>
</dbReference>
<feature type="compositionally biased region" description="Basic and acidic residues" evidence="1">
    <location>
        <begin position="245"/>
        <end position="256"/>
    </location>
</feature>
<dbReference type="EMBL" id="JBANRG010000053">
    <property type="protein sequence ID" value="KAK7443782.1"/>
    <property type="molecule type" value="Genomic_DNA"/>
</dbReference>
<name>A0ABR1J1V2_9AGAR</name>
<feature type="region of interest" description="Disordered" evidence="1">
    <location>
        <begin position="231"/>
        <end position="256"/>
    </location>
</feature>
<feature type="compositionally biased region" description="Acidic residues" evidence="1">
    <location>
        <begin position="234"/>
        <end position="244"/>
    </location>
</feature>
<gene>
    <name evidence="2" type="ORF">VKT23_015563</name>
</gene>
<reference evidence="2 3" key="1">
    <citation type="submission" date="2024-01" db="EMBL/GenBank/DDBJ databases">
        <title>A draft genome for the cacao thread blight pathogen Marasmiellus scandens.</title>
        <authorList>
            <person name="Baruah I.K."/>
            <person name="Leung J."/>
            <person name="Bukari Y."/>
            <person name="Amoako-Attah I."/>
            <person name="Meinhardt L.W."/>
            <person name="Bailey B.A."/>
            <person name="Cohen S.P."/>
        </authorList>
    </citation>
    <scope>NUCLEOTIDE SEQUENCE [LARGE SCALE GENOMIC DNA]</scope>
    <source>
        <strain evidence="2 3">GH-19</strain>
    </source>
</reference>
<organism evidence="2 3">
    <name type="scientific">Marasmiellus scandens</name>
    <dbReference type="NCBI Taxonomy" id="2682957"/>
    <lineage>
        <taxon>Eukaryota</taxon>
        <taxon>Fungi</taxon>
        <taxon>Dikarya</taxon>
        <taxon>Basidiomycota</taxon>
        <taxon>Agaricomycotina</taxon>
        <taxon>Agaricomycetes</taxon>
        <taxon>Agaricomycetidae</taxon>
        <taxon>Agaricales</taxon>
        <taxon>Marasmiineae</taxon>
        <taxon>Omphalotaceae</taxon>
        <taxon>Marasmiellus</taxon>
    </lineage>
</organism>
<evidence type="ECO:0000256" key="1">
    <source>
        <dbReference type="SAM" id="MobiDB-lite"/>
    </source>
</evidence>
<accession>A0ABR1J1V2</accession>
<evidence type="ECO:0000313" key="2">
    <source>
        <dbReference type="EMBL" id="KAK7443782.1"/>
    </source>
</evidence>
<sequence length="355" mass="40608">MGDVSSEILDLTDELKESVEKIRSKSAGKDLKDQLGYYLQDLYLISELVKWDEVVSYSADFPTDLNYDSEELDRLRDEFNEANQVIFDDILEQSNGNIPESTDVDPLQQKFDNRIEIWFLPFLLDVLQRHEKIVSGDDEDDSDKDDSNNGETIPEILYDQWYEMDITLTILLYEFHARMKSLLRGWRVQKLDPELQVDSYSGGVFAGWYEAYMNESKEDFQSGIKMLEDFYGGDSDDDSNEDEENSGKGDNNDTKAMDSEITELRNTVSEMQGSLLNLQESVAELAKMMKSIQLSINKGSSSNAMVRRIVTDAVNITDHVMDKDATEYESDGESSEQDYQDNVEEQDEQNGELGT</sequence>